<dbReference type="GO" id="GO:0003723">
    <property type="term" value="F:RNA binding"/>
    <property type="evidence" value="ECO:0007669"/>
    <property type="project" value="TreeGrafter"/>
</dbReference>
<reference evidence="4" key="1">
    <citation type="submission" date="2020-11" db="EMBL/GenBank/DDBJ databases">
        <authorList>
            <person name="Tran Van P."/>
        </authorList>
    </citation>
    <scope>NUCLEOTIDE SEQUENCE</scope>
</reference>
<organism evidence="4">
    <name type="scientific">Timema monikensis</name>
    <dbReference type="NCBI Taxonomy" id="170555"/>
    <lineage>
        <taxon>Eukaryota</taxon>
        <taxon>Metazoa</taxon>
        <taxon>Ecdysozoa</taxon>
        <taxon>Arthropoda</taxon>
        <taxon>Hexapoda</taxon>
        <taxon>Insecta</taxon>
        <taxon>Pterygota</taxon>
        <taxon>Neoptera</taxon>
        <taxon>Polyneoptera</taxon>
        <taxon>Phasmatodea</taxon>
        <taxon>Timematodea</taxon>
        <taxon>Timematoidea</taxon>
        <taxon>Timematidae</taxon>
        <taxon>Timema</taxon>
    </lineage>
</organism>
<evidence type="ECO:0000313" key="4">
    <source>
        <dbReference type="EMBL" id="CAD7429227.1"/>
    </source>
</evidence>
<dbReference type="Pfam" id="PF06747">
    <property type="entry name" value="CHCH"/>
    <property type="match status" value="1"/>
</dbReference>
<dbReference type="InterPro" id="IPR033620">
    <property type="entry name" value="Ribosomal_mS37_met"/>
</dbReference>
<proteinExistence type="predicted"/>
<dbReference type="GO" id="GO:0005654">
    <property type="term" value="C:nucleoplasm"/>
    <property type="evidence" value="ECO:0007669"/>
    <property type="project" value="TreeGrafter"/>
</dbReference>
<dbReference type="EMBL" id="OB794010">
    <property type="protein sequence ID" value="CAD7429227.1"/>
    <property type="molecule type" value="Genomic_DNA"/>
</dbReference>
<dbReference type="GO" id="GO:0005761">
    <property type="term" value="C:mitochondrial ribosome"/>
    <property type="evidence" value="ECO:0007669"/>
    <property type="project" value="InterPro"/>
</dbReference>
<evidence type="ECO:0000259" key="3">
    <source>
        <dbReference type="Pfam" id="PF06747"/>
    </source>
</evidence>
<keyword evidence="1" id="KW-1015">Disulfide bond</keyword>
<protein>
    <recommendedName>
        <fullName evidence="3">CHCH domain-containing protein</fullName>
    </recommendedName>
</protein>
<feature type="domain" description="CHCH" evidence="3">
    <location>
        <begin position="433"/>
        <end position="466"/>
    </location>
</feature>
<gene>
    <name evidence="4" type="ORF">TMSB3V08_LOCUS6007</name>
</gene>
<feature type="region of interest" description="Disordered" evidence="2">
    <location>
        <begin position="269"/>
        <end position="289"/>
    </location>
</feature>
<dbReference type="PANTHER" id="PTHR31278:SF2">
    <property type="entry name" value="SMALL RIBOSOMAL SUBUNIT PROTEIN MS37"/>
    <property type="match status" value="1"/>
</dbReference>
<sequence>MISSRHKSLAHVHTYYINKSTYCQSSKQSRGPRGSAIDPRLRYQWQSQAGWGSQPQILTFLYSWAVEAVAPGAARLVRLSRVVSLFCLGGLCLRFYHRWRWGRLRRILLEDIEVDLGEGVWTAQDVGQFLPTPVAPGENARHTRKGSKLKSVSLVGRALTPRISSSPSGASGERLKLGVLSGFLRSGGALWTISQKIRIVCLGWLVNQVVEFNRPTGGESLSYLSLSELTTRSGGLNGIRSRGCGGLGGGGTGCLPPPTPNSAPSELLPLNPGGRGGVKEARMGGTYEGGRRPEGVVKAGGKMVWGAAKGGIVVGGGCAVEAPPTSTTSAVSSSSISTVTCGSNPPYAPFNPGCDSHQYRNVCPRSLRFVLVSEPNPRVVSFLMEGGAMRGTSVLARNARAPQKEPVPFQQLLPLKLKNSVSGKGDRTSKVACLQEMAVMFACLKRSEFDQVLCSKEITSFQSCFNTSQEQKKAKKELDRSDGPLLGAEARSMGHKKINLVLRKFPQ</sequence>
<dbReference type="InterPro" id="IPR009069">
    <property type="entry name" value="Cys_alpha_HP_mot_SF"/>
</dbReference>
<dbReference type="SUPFAM" id="SSF47072">
    <property type="entry name" value="Cysteine alpha-hairpin motif"/>
    <property type="match status" value="1"/>
</dbReference>
<evidence type="ECO:0000256" key="2">
    <source>
        <dbReference type="SAM" id="MobiDB-lite"/>
    </source>
</evidence>
<dbReference type="GO" id="GO:0032543">
    <property type="term" value="P:mitochondrial translation"/>
    <property type="evidence" value="ECO:0007669"/>
    <property type="project" value="InterPro"/>
</dbReference>
<accession>A0A7R9EA02</accession>
<dbReference type="AlphaFoldDB" id="A0A7R9EA02"/>
<evidence type="ECO:0000256" key="1">
    <source>
        <dbReference type="ARBA" id="ARBA00023157"/>
    </source>
</evidence>
<dbReference type="InterPro" id="IPR010625">
    <property type="entry name" value="CHCH"/>
</dbReference>
<name>A0A7R9EA02_9NEOP</name>
<dbReference type="PANTHER" id="PTHR31278">
    <property type="entry name" value="CHCHD1"/>
    <property type="match status" value="1"/>
</dbReference>